<keyword evidence="2 7" id="KW-0662">Pyridine nucleotide biosynthesis</keyword>
<dbReference type="InterPro" id="IPR010329">
    <property type="entry name" value="3hydroanth_dOase"/>
</dbReference>
<dbReference type="GO" id="GO:0000334">
    <property type="term" value="F:3-hydroxyanthranilate 3,4-dioxygenase activity"/>
    <property type="evidence" value="ECO:0007669"/>
    <property type="project" value="UniProtKB-UniRule"/>
</dbReference>
<evidence type="ECO:0000256" key="1">
    <source>
        <dbReference type="ARBA" id="ARBA00002752"/>
    </source>
</evidence>
<feature type="binding site" evidence="7">
    <location>
        <position position="75"/>
    </location>
    <ligand>
        <name>Fe cation</name>
        <dbReference type="ChEBI" id="CHEBI:24875"/>
        <label>1</label>
        <note>catalytic</note>
    </ligand>
</feature>
<feature type="binding site" evidence="7">
    <location>
        <position position="123"/>
    </location>
    <ligand>
        <name>substrate</name>
    </ligand>
</feature>
<feature type="binding site" evidence="7">
    <location>
        <position position="185"/>
    </location>
    <ligand>
        <name>Fe cation</name>
        <dbReference type="ChEBI" id="CHEBI:24875"/>
        <label>2</label>
    </ligand>
</feature>
<dbReference type="PANTHER" id="PTHR15497:SF1">
    <property type="entry name" value="3-HYDROXYANTHRANILATE 3,4-DIOXYGENASE"/>
    <property type="match status" value="1"/>
</dbReference>
<organism evidence="8 9">
    <name type="scientific">Gelidibacter algens</name>
    <dbReference type="NCBI Taxonomy" id="49280"/>
    <lineage>
        <taxon>Bacteria</taxon>
        <taxon>Pseudomonadati</taxon>
        <taxon>Bacteroidota</taxon>
        <taxon>Flavobacteriia</taxon>
        <taxon>Flavobacteriales</taxon>
        <taxon>Flavobacteriaceae</taxon>
        <taxon>Gelidibacter</taxon>
    </lineage>
</organism>
<feature type="binding site" evidence="7">
    <location>
        <position position="151"/>
    </location>
    <ligand>
        <name>Fe cation</name>
        <dbReference type="ChEBI" id="CHEBI:24875"/>
        <label>2</label>
    </ligand>
</feature>
<feature type="binding site" evidence="7">
    <location>
        <position position="148"/>
    </location>
    <ligand>
        <name>Fe cation</name>
        <dbReference type="ChEBI" id="CHEBI:24875"/>
        <label>2</label>
    </ligand>
</feature>
<evidence type="ECO:0000256" key="4">
    <source>
        <dbReference type="ARBA" id="ARBA00022964"/>
    </source>
</evidence>
<evidence type="ECO:0000256" key="3">
    <source>
        <dbReference type="ARBA" id="ARBA00022723"/>
    </source>
</evidence>
<comment type="similarity">
    <text evidence="7">Belongs to the 3-HAO family.</text>
</comment>
<comment type="pathway">
    <text evidence="7">Cofactor biosynthesis; NAD(+) biosynthesis; quinolinate from L-kynurenine: step 3/3.</text>
</comment>
<keyword evidence="3 7" id="KW-0479">Metal-binding</keyword>
<gene>
    <name evidence="7" type="primary">nbaC</name>
    <name evidence="8" type="ORF">LX77_02632</name>
</gene>
<comment type="caution">
    <text evidence="8">The sequence shown here is derived from an EMBL/GenBank/DDBJ whole genome shotgun (WGS) entry which is preliminary data.</text>
</comment>
<name>A0A327RZH3_9FLAO</name>
<evidence type="ECO:0000256" key="5">
    <source>
        <dbReference type="ARBA" id="ARBA00023002"/>
    </source>
</evidence>
<feature type="binding site" evidence="7">
    <location>
        <position position="188"/>
    </location>
    <ligand>
        <name>Fe cation</name>
        <dbReference type="ChEBI" id="CHEBI:24875"/>
        <label>2</label>
    </ligand>
</feature>
<dbReference type="GO" id="GO:0006569">
    <property type="term" value="P:L-tryptophan catabolic process"/>
    <property type="evidence" value="ECO:0007669"/>
    <property type="project" value="UniProtKB-UniRule"/>
</dbReference>
<dbReference type="HAMAP" id="MF_00825">
    <property type="entry name" value="3_HAO"/>
    <property type="match status" value="1"/>
</dbReference>
<feature type="binding site" evidence="7">
    <location>
        <position position="133"/>
    </location>
    <ligand>
        <name>substrate</name>
    </ligand>
</feature>
<evidence type="ECO:0000313" key="8">
    <source>
        <dbReference type="EMBL" id="RAJ22320.1"/>
    </source>
</evidence>
<feature type="binding site" evidence="7">
    <location>
        <position position="119"/>
    </location>
    <ligand>
        <name>Fe cation</name>
        <dbReference type="ChEBI" id="CHEBI:24875"/>
        <label>1</label>
        <note>catalytic</note>
    </ligand>
</feature>
<dbReference type="Proteomes" id="UP000248987">
    <property type="component" value="Unassembled WGS sequence"/>
</dbReference>
<dbReference type="CDD" id="cd06123">
    <property type="entry name" value="cupin_HAO"/>
    <property type="match status" value="1"/>
</dbReference>
<evidence type="ECO:0000256" key="6">
    <source>
        <dbReference type="ARBA" id="ARBA00023004"/>
    </source>
</evidence>
<dbReference type="GO" id="GO:0008198">
    <property type="term" value="F:ferrous iron binding"/>
    <property type="evidence" value="ECO:0007669"/>
    <property type="project" value="UniProtKB-UniRule"/>
</dbReference>
<dbReference type="NCBIfam" id="TIGR03037">
    <property type="entry name" value="anthran_nbaC"/>
    <property type="match status" value="1"/>
</dbReference>
<dbReference type="InterPro" id="IPR014710">
    <property type="entry name" value="RmlC-like_jellyroll"/>
</dbReference>
<dbReference type="PANTHER" id="PTHR15497">
    <property type="entry name" value="3-HYDROXYANTHRANILATE 3,4-DIOXYGENASE"/>
    <property type="match status" value="1"/>
</dbReference>
<feature type="binding site" evidence="7">
    <location>
        <position position="81"/>
    </location>
    <ligand>
        <name>substrate</name>
    </ligand>
</feature>
<sequence>MFNKILNCPVKSSFPSGRLGRDFIMSKLVSPLNFKAWIEENRHLLKPPVGNKVVWKDGDFIVMVVGGPNNRKDYHYNETPEFFYQIEGDIVLKIIDNGKPIDVHIKEGDIYLLPPKVPHSPQRGENTVGLVIEYKRPEGMRDALLWFCENCTTKLYEEDFTVENIETDMPVIFDKYYGDKDKRKCPNCGELMEPPQKVKIDS</sequence>
<dbReference type="InterPro" id="IPR011051">
    <property type="entry name" value="RmlC_Cupin_sf"/>
</dbReference>
<comment type="function">
    <text evidence="1 7">Catalyzes the oxidative ring opening of 3-hydroxyanthranilate to 2-amino-3-carboxymuconate semialdehyde, which spontaneously cyclizes to quinolinate.</text>
</comment>
<dbReference type="Pfam" id="PF06052">
    <property type="entry name" value="3-HAO"/>
    <property type="match status" value="1"/>
</dbReference>
<dbReference type="UniPathway" id="UPA00253">
    <property type="reaction ID" value="UER00330"/>
</dbReference>
<dbReference type="GO" id="GO:0009435">
    <property type="term" value="P:NAD+ biosynthetic process"/>
    <property type="evidence" value="ECO:0007669"/>
    <property type="project" value="UniProtKB-UniPathway"/>
</dbReference>
<proteinExistence type="inferred from homology"/>
<dbReference type="AlphaFoldDB" id="A0A327RZH3"/>
<dbReference type="GO" id="GO:0019805">
    <property type="term" value="P:quinolinate biosynthetic process"/>
    <property type="evidence" value="ECO:0007669"/>
    <property type="project" value="UniProtKB-UniRule"/>
</dbReference>
<dbReference type="Gene3D" id="2.60.120.10">
    <property type="entry name" value="Jelly Rolls"/>
    <property type="match status" value="1"/>
</dbReference>
<keyword evidence="6 7" id="KW-0408">Iron</keyword>
<dbReference type="EMBL" id="QLLQ01000010">
    <property type="protein sequence ID" value="RAJ22320.1"/>
    <property type="molecule type" value="Genomic_DNA"/>
</dbReference>
<evidence type="ECO:0000256" key="7">
    <source>
        <dbReference type="HAMAP-Rule" id="MF_00825"/>
    </source>
</evidence>
<keyword evidence="5 7" id="KW-0560">Oxidoreductase</keyword>
<keyword evidence="9" id="KW-1185">Reference proteome</keyword>
<evidence type="ECO:0000313" key="9">
    <source>
        <dbReference type="Proteomes" id="UP000248987"/>
    </source>
</evidence>
<dbReference type="EC" id="1.13.11.6" evidence="7"/>
<dbReference type="SUPFAM" id="SSF51182">
    <property type="entry name" value="RmlC-like cupins"/>
    <property type="match status" value="1"/>
</dbReference>
<evidence type="ECO:0000256" key="2">
    <source>
        <dbReference type="ARBA" id="ARBA00022642"/>
    </source>
</evidence>
<feature type="binding site" evidence="7">
    <location>
        <position position="71"/>
    </location>
    <ligand>
        <name>O2</name>
        <dbReference type="ChEBI" id="CHEBI:15379"/>
    </ligand>
</feature>
<accession>A0A327RZH3</accession>
<comment type="cofactor">
    <cofactor evidence="7">
        <name>Fe(2+)</name>
        <dbReference type="ChEBI" id="CHEBI:29033"/>
    </cofactor>
    <text evidence="7">Binds 2 Fe(2+) ions per subunit.</text>
</comment>
<protein>
    <recommendedName>
        <fullName evidence="7">3-hydroxyanthranilate 3,4-dioxygenase</fullName>
        <ecNumber evidence="7">1.13.11.6</ecNumber>
    </recommendedName>
    <alternativeName>
        <fullName evidence="7">3-hydroxyanthranilate oxygenase</fullName>
        <shortName evidence="7">3-HAO</shortName>
    </alternativeName>
    <alternativeName>
        <fullName evidence="7">3-hydroxyanthranilic acid dioxygenase</fullName>
        <shortName evidence="7">HAD</shortName>
    </alternativeName>
</protein>
<dbReference type="GO" id="GO:0043420">
    <property type="term" value="P:anthranilate metabolic process"/>
    <property type="evidence" value="ECO:0007669"/>
    <property type="project" value="UniProtKB-UniRule"/>
</dbReference>
<comment type="catalytic activity">
    <reaction evidence="7">
        <text>3-hydroxyanthranilate + O2 = (2Z,4Z)-2-amino-3-carboxymuconate 6-semialdehyde</text>
        <dbReference type="Rhea" id="RHEA:17953"/>
        <dbReference type="ChEBI" id="CHEBI:15379"/>
        <dbReference type="ChEBI" id="CHEBI:36559"/>
        <dbReference type="ChEBI" id="CHEBI:77612"/>
        <dbReference type="EC" id="1.13.11.6"/>
    </reaction>
</comment>
<reference evidence="8 9" key="1">
    <citation type="submission" date="2018-06" db="EMBL/GenBank/DDBJ databases">
        <title>Genomic Encyclopedia of Archaeal and Bacterial Type Strains, Phase II (KMG-II): from individual species to whole genera.</title>
        <authorList>
            <person name="Goeker M."/>
        </authorList>
    </citation>
    <scope>NUCLEOTIDE SEQUENCE [LARGE SCALE GENOMIC DNA]</scope>
    <source>
        <strain evidence="8 9">DSM 12408</strain>
    </source>
</reference>
<dbReference type="NCBIfam" id="NF009763">
    <property type="entry name" value="PRK13264.1"/>
    <property type="match status" value="1"/>
</dbReference>
<keyword evidence="4 7" id="KW-0223">Dioxygenase</keyword>
<feature type="binding site" evidence="7">
    <location>
        <position position="81"/>
    </location>
    <ligand>
        <name>Fe cation</name>
        <dbReference type="ChEBI" id="CHEBI:24875"/>
        <label>1</label>
        <note>catalytic</note>
    </ligand>
</feature>